<evidence type="ECO:0000256" key="1">
    <source>
        <dbReference type="SAM" id="MobiDB-lite"/>
    </source>
</evidence>
<dbReference type="EMBL" id="VSRR010083044">
    <property type="protein sequence ID" value="MPC90047.1"/>
    <property type="molecule type" value="Genomic_DNA"/>
</dbReference>
<dbReference type="Proteomes" id="UP000324222">
    <property type="component" value="Unassembled WGS sequence"/>
</dbReference>
<name>A0A5B7J9B4_PORTR</name>
<organism evidence="2 3">
    <name type="scientific">Portunus trituberculatus</name>
    <name type="common">Swimming crab</name>
    <name type="synonym">Neptunus trituberculatus</name>
    <dbReference type="NCBI Taxonomy" id="210409"/>
    <lineage>
        <taxon>Eukaryota</taxon>
        <taxon>Metazoa</taxon>
        <taxon>Ecdysozoa</taxon>
        <taxon>Arthropoda</taxon>
        <taxon>Crustacea</taxon>
        <taxon>Multicrustacea</taxon>
        <taxon>Malacostraca</taxon>
        <taxon>Eumalacostraca</taxon>
        <taxon>Eucarida</taxon>
        <taxon>Decapoda</taxon>
        <taxon>Pleocyemata</taxon>
        <taxon>Brachyura</taxon>
        <taxon>Eubrachyura</taxon>
        <taxon>Portunoidea</taxon>
        <taxon>Portunidae</taxon>
        <taxon>Portuninae</taxon>
        <taxon>Portunus</taxon>
    </lineage>
</organism>
<accession>A0A5B7J9B4</accession>
<dbReference type="AlphaFoldDB" id="A0A5B7J9B4"/>
<comment type="caution">
    <text evidence="2">The sequence shown here is derived from an EMBL/GenBank/DDBJ whole genome shotgun (WGS) entry which is preliminary data.</text>
</comment>
<proteinExistence type="predicted"/>
<evidence type="ECO:0000313" key="3">
    <source>
        <dbReference type="Proteomes" id="UP000324222"/>
    </source>
</evidence>
<reference evidence="2 3" key="1">
    <citation type="submission" date="2019-05" db="EMBL/GenBank/DDBJ databases">
        <title>Another draft genome of Portunus trituberculatus and its Hox gene families provides insights of decapod evolution.</title>
        <authorList>
            <person name="Jeong J.-H."/>
            <person name="Song I."/>
            <person name="Kim S."/>
            <person name="Choi T."/>
            <person name="Kim D."/>
            <person name="Ryu S."/>
            <person name="Kim W."/>
        </authorList>
    </citation>
    <scope>NUCLEOTIDE SEQUENCE [LARGE SCALE GENOMIC DNA]</scope>
    <source>
        <tissue evidence="2">Muscle</tissue>
    </source>
</reference>
<feature type="region of interest" description="Disordered" evidence="1">
    <location>
        <begin position="46"/>
        <end position="65"/>
    </location>
</feature>
<evidence type="ECO:0000313" key="2">
    <source>
        <dbReference type="EMBL" id="MPC90047.1"/>
    </source>
</evidence>
<protein>
    <submittedName>
        <fullName evidence="2">Uncharacterized protein</fullName>
    </submittedName>
</protein>
<keyword evidence="3" id="KW-1185">Reference proteome</keyword>
<sequence length="65" mass="7639">MRSILSYLSTQDSKFKAILSTHPSDRDRQEEMMAKEDEECNKIAKETTKKNKQQQTFCPQLDSNR</sequence>
<gene>
    <name evidence="2" type="ORF">E2C01_085014</name>
</gene>